<dbReference type="CDD" id="cd14263">
    <property type="entry name" value="DAGK_IM_like"/>
    <property type="match status" value="1"/>
</dbReference>
<evidence type="ECO:0000256" key="15">
    <source>
        <dbReference type="PIRSR" id="PIRSR600829-1"/>
    </source>
</evidence>
<evidence type="ECO:0000313" key="21">
    <source>
        <dbReference type="Proteomes" id="UP000230731"/>
    </source>
</evidence>
<gene>
    <name evidence="20" type="ORF">COT71_00190</name>
</gene>
<comment type="caution">
    <text evidence="20">The sequence shown here is derived from an EMBL/GenBank/DDBJ whole genome shotgun (WGS) entry which is preliminary data.</text>
</comment>
<feature type="active site" description="Proton acceptor" evidence="15">
    <location>
        <position position="69"/>
    </location>
</feature>
<evidence type="ECO:0000256" key="6">
    <source>
        <dbReference type="ARBA" id="ARBA00022692"/>
    </source>
</evidence>
<evidence type="ECO:0000256" key="3">
    <source>
        <dbReference type="ARBA" id="ARBA00022475"/>
    </source>
</evidence>
<sequence length="122" mass="13187">MAQWRKNMRLISSLRCASRGVIMGFSEERNFRFGVLVLFAVMLGGWWLRVPPGAYVLIVGAWVLLLAVELVNAAFERFADAIHPKYSQIIGTAKDMLAGAVLLLAAGAAGATLLLVVATIRG</sequence>
<dbReference type="InterPro" id="IPR036945">
    <property type="entry name" value="DAGK_sf"/>
</dbReference>
<evidence type="ECO:0000256" key="11">
    <source>
        <dbReference type="ARBA" id="ARBA00023098"/>
    </source>
</evidence>
<dbReference type="GO" id="GO:0005524">
    <property type="term" value="F:ATP binding"/>
    <property type="evidence" value="ECO:0007669"/>
    <property type="project" value="UniProtKB-KW"/>
</dbReference>
<evidence type="ECO:0000256" key="16">
    <source>
        <dbReference type="PIRSR" id="PIRSR600829-2"/>
    </source>
</evidence>
<evidence type="ECO:0000256" key="13">
    <source>
        <dbReference type="ARBA" id="ARBA00023209"/>
    </source>
</evidence>
<feature type="binding site" evidence="17">
    <location>
        <begin position="94"/>
        <end position="95"/>
    </location>
    <ligand>
        <name>ATP</name>
        <dbReference type="ChEBI" id="CHEBI:30616"/>
    </ligand>
</feature>
<feature type="transmembrane region" description="Helical" evidence="19">
    <location>
        <begin position="54"/>
        <end position="75"/>
    </location>
</feature>
<evidence type="ECO:0000256" key="18">
    <source>
        <dbReference type="PIRSR" id="PIRSR600829-4"/>
    </source>
</evidence>
<keyword evidence="13" id="KW-0594">Phospholipid biosynthesis</keyword>
<evidence type="ECO:0000313" key="20">
    <source>
        <dbReference type="EMBL" id="PIT98541.1"/>
    </source>
</evidence>
<comment type="similarity">
    <text evidence="2">Belongs to the bacterial diacylglycerol kinase family.</text>
</comment>
<evidence type="ECO:0000256" key="1">
    <source>
        <dbReference type="ARBA" id="ARBA00004651"/>
    </source>
</evidence>
<keyword evidence="18" id="KW-0479">Metal-binding</keyword>
<keyword evidence="18" id="KW-0460">Magnesium</keyword>
<keyword evidence="9 17" id="KW-0067">ATP-binding</keyword>
<feature type="binding site" evidence="16">
    <location>
        <position position="9"/>
    </location>
    <ligand>
        <name>substrate</name>
    </ligand>
</feature>
<feature type="binding site" evidence="16">
    <location>
        <begin position="47"/>
        <end position="50"/>
    </location>
    <ligand>
        <name>substrate</name>
    </ligand>
</feature>
<dbReference type="InterPro" id="IPR000829">
    <property type="entry name" value="DAGK"/>
</dbReference>
<feature type="binding site" evidence="16">
    <location>
        <position position="69"/>
    </location>
    <ligand>
        <name>substrate</name>
    </ligand>
</feature>
<keyword evidence="5" id="KW-0808">Transferase</keyword>
<feature type="binding site" evidence="17">
    <location>
        <position position="76"/>
    </location>
    <ligand>
        <name>ATP</name>
        <dbReference type="ChEBI" id="CHEBI:30616"/>
    </ligand>
</feature>
<dbReference type="PANTHER" id="PTHR34299">
    <property type="entry name" value="DIACYLGLYCEROL KINASE"/>
    <property type="match status" value="1"/>
</dbReference>
<protein>
    <submittedName>
        <fullName evidence="20">Diacylglycerol kinase</fullName>
    </submittedName>
</protein>
<proteinExistence type="inferred from homology"/>
<comment type="subcellular location">
    <subcellularLocation>
        <location evidence="1">Cell membrane</location>
        <topology evidence="1">Multi-pass membrane protein</topology>
    </subcellularLocation>
</comment>
<evidence type="ECO:0000256" key="10">
    <source>
        <dbReference type="ARBA" id="ARBA00022989"/>
    </source>
</evidence>
<evidence type="ECO:0000256" key="14">
    <source>
        <dbReference type="ARBA" id="ARBA00023264"/>
    </source>
</evidence>
<feature type="transmembrane region" description="Helical" evidence="19">
    <location>
        <begin position="31"/>
        <end position="48"/>
    </location>
</feature>
<keyword evidence="8 20" id="KW-0418">Kinase</keyword>
<evidence type="ECO:0000256" key="8">
    <source>
        <dbReference type="ARBA" id="ARBA00022777"/>
    </source>
</evidence>
<feature type="binding site" evidence="18">
    <location>
        <position position="28"/>
    </location>
    <ligand>
        <name>a divalent metal cation</name>
        <dbReference type="ChEBI" id="CHEBI:60240"/>
    </ligand>
</feature>
<dbReference type="Pfam" id="PF01219">
    <property type="entry name" value="DAGK_prokar"/>
    <property type="match status" value="1"/>
</dbReference>
<feature type="transmembrane region" description="Helical" evidence="19">
    <location>
        <begin position="96"/>
        <end position="120"/>
    </location>
</feature>
<dbReference type="AlphaFoldDB" id="A0A2M6X0F2"/>
<evidence type="ECO:0000256" key="17">
    <source>
        <dbReference type="PIRSR" id="PIRSR600829-3"/>
    </source>
</evidence>
<keyword evidence="7 17" id="KW-0547">Nucleotide-binding</keyword>
<keyword evidence="14" id="KW-1208">Phospholipid metabolism</keyword>
<reference evidence="21" key="1">
    <citation type="submission" date="2017-09" db="EMBL/GenBank/DDBJ databases">
        <title>Depth-based differentiation of microbial function through sediment-hosted aquifers and enrichment of novel symbionts in the deep terrestrial subsurface.</title>
        <authorList>
            <person name="Probst A.J."/>
            <person name="Ladd B."/>
            <person name="Jarett J.K."/>
            <person name="Geller-Mcgrath D.E."/>
            <person name="Sieber C.M.K."/>
            <person name="Emerson J.B."/>
            <person name="Anantharaman K."/>
            <person name="Thomas B.C."/>
            <person name="Malmstrom R."/>
            <person name="Stieglmeier M."/>
            <person name="Klingl A."/>
            <person name="Woyke T."/>
            <person name="Ryan C.M."/>
            <person name="Banfield J.F."/>
        </authorList>
    </citation>
    <scope>NUCLEOTIDE SEQUENCE [LARGE SCALE GENOMIC DNA]</scope>
</reference>
<comment type="cofactor">
    <cofactor evidence="18">
        <name>Mg(2+)</name>
        <dbReference type="ChEBI" id="CHEBI:18420"/>
    </cofactor>
    <text evidence="18">Mn(2+), Zn(2+), Cd(2+) and Co(2+) support activity to lesser extents.</text>
</comment>
<evidence type="ECO:0000256" key="5">
    <source>
        <dbReference type="ARBA" id="ARBA00022679"/>
    </source>
</evidence>
<keyword evidence="6 19" id="KW-0812">Transmembrane</keyword>
<evidence type="ECO:0000256" key="9">
    <source>
        <dbReference type="ARBA" id="ARBA00022840"/>
    </source>
</evidence>
<name>A0A2M6X0F2_9BACT</name>
<feature type="binding site" evidence="18">
    <location>
        <position position="76"/>
    </location>
    <ligand>
        <name>a divalent metal cation</name>
        <dbReference type="ChEBI" id="CHEBI:60240"/>
    </ligand>
</feature>
<evidence type="ECO:0000256" key="19">
    <source>
        <dbReference type="SAM" id="Phobius"/>
    </source>
</evidence>
<dbReference type="PANTHER" id="PTHR34299:SF1">
    <property type="entry name" value="DIACYLGLYCEROL KINASE"/>
    <property type="match status" value="1"/>
</dbReference>
<dbReference type="Gene3D" id="1.10.287.3610">
    <property type="match status" value="1"/>
</dbReference>
<dbReference type="Proteomes" id="UP000230731">
    <property type="component" value="Unassembled WGS sequence"/>
</dbReference>
<keyword evidence="3" id="KW-1003">Cell membrane</keyword>
<dbReference type="EMBL" id="PEZP01000002">
    <property type="protein sequence ID" value="PIT98541.1"/>
    <property type="molecule type" value="Genomic_DNA"/>
</dbReference>
<feature type="binding site" evidence="17">
    <location>
        <position position="9"/>
    </location>
    <ligand>
        <name>ATP</name>
        <dbReference type="ChEBI" id="CHEBI:30616"/>
    </ligand>
</feature>
<keyword evidence="11" id="KW-0443">Lipid metabolism</keyword>
<dbReference type="GO" id="GO:0016301">
    <property type="term" value="F:kinase activity"/>
    <property type="evidence" value="ECO:0007669"/>
    <property type="project" value="UniProtKB-KW"/>
</dbReference>
<evidence type="ECO:0000256" key="2">
    <source>
        <dbReference type="ARBA" id="ARBA00005967"/>
    </source>
</evidence>
<evidence type="ECO:0000256" key="12">
    <source>
        <dbReference type="ARBA" id="ARBA00023136"/>
    </source>
</evidence>
<accession>A0A2M6X0F2</accession>
<evidence type="ECO:0000256" key="4">
    <source>
        <dbReference type="ARBA" id="ARBA00022516"/>
    </source>
</evidence>
<evidence type="ECO:0000256" key="7">
    <source>
        <dbReference type="ARBA" id="ARBA00022741"/>
    </source>
</evidence>
<dbReference type="GO" id="GO:0005886">
    <property type="term" value="C:plasma membrane"/>
    <property type="evidence" value="ECO:0007669"/>
    <property type="project" value="UniProtKB-SubCell"/>
</dbReference>
<dbReference type="GO" id="GO:0008654">
    <property type="term" value="P:phospholipid biosynthetic process"/>
    <property type="evidence" value="ECO:0007669"/>
    <property type="project" value="UniProtKB-KW"/>
</dbReference>
<keyword evidence="10 19" id="KW-1133">Transmembrane helix</keyword>
<dbReference type="GO" id="GO:0046872">
    <property type="term" value="F:metal ion binding"/>
    <property type="evidence" value="ECO:0007669"/>
    <property type="project" value="UniProtKB-KW"/>
</dbReference>
<feature type="binding site" evidence="17">
    <location>
        <position position="28"/>
    </location>
    <ligand>
        <name>ATP</name>
        <dbReference type="ChEBI" id="CHEBI:30616"/>
    </ligand>
</feature>
<keyword evidence="4" id="KW-0444">Lipid biosynthesis</keyword>
<keyword evidence="12 19" id="KW-0472">Membrane</keyword>
<organism evidence="20 21">
    <name type="scientific">Candidatus Andersenbacteria bacterium CG10_big_fil_rev_8_21_14_0_10_54_11</name>
    <dbReference type="NCBI Taxonomy" id="1974485"/>
    <lineage>
        <taxon>Bacteria</taxon>
        <taxon>Candidatus Anderseniibacteriota</taxon>
    </lineage>
</organism>